<evidence type="ECO:0000313" key="10">
    <source>
        <dbReference type="Proteomes" id="UP001195914"/>
    </source>
</evidence>
<dbReference type="Gene3D" id="3.40.50.620">
    <property type="entry name" value="HUPs"/>
    <property type="match status" value="1"/>
</dbReference>
<dbReference type="GO" id="GO:0006431">
    <property type="term" value="P:methionyl-tRNA aminoacylation"/>
    <property type="evidence" value="ECO:0007669"/>
    <property type="project" value="InterPro"/>
</dbReference>
<dbReference type="SUPFAM" id="SSF47323">
    <property type="entry name" value="Anticodon-binding domain of a subclass of class I aminoacyl-tRNA synthetases"/>
    <property type="match status" value="1"/>
</dbReference>
<dbReference type="GO" id="GO:0004825">
    <property type="term" value="F:methionine-tRNA ligase activity"/>
    <property type="evidence" value="ECO:0007669"/>
    <property type="project" value="UniProtKB-EC"/>
</dbReference>
<evidence type="ECO:0000256" key="5">
    <source>
        <dbReference type="ARBA" id="ARBA00022917"/>
    </source>
</evidence>
<dbReference type="InterPro" id="IPR023457">
    <property type="entry name" value="Met-tRNA_synth_2"/>
</dbReference>
<evidence type="ECO:0000256" key="7">
    <source>
        <dbReference type="RuleBase" id="RU363039"/>
    </source>
</evidence>
<dbReference type="EMBL" id="JAHBMH010000007">
    <property type="protein sequence ID" value="KAK1939686.1"/>
    <property type="molecule type" value="Genomic_DNA"/>
</dbReference>
<keyword evidence="2 7" id="KW-0436">Ligase</keyword>
<accession>A0AAD9GJN1</accession>
<feature type="domain" description="Methionyl/Leucyl tRNA synthetase" evidence="8">
    <location>
        <begin position="44"/>
        <end position="183"/>
    </location>
</feature>
<gene>
    <name evidence="9" type="ORF">X943_002309</name>
</gene>
<keyword evidence="3 7" id="KW-0547">Nucleotide-binding</keyword>
<evidence type="ECO:0000313" key="9">
    <source>
        <dbReference type="EMBL" id="KAK1939686.1"/>
    </source>
</evidence>
<evidence type="ECO:0000256" key="6">
    <source>
        <dbReference type="ARBA" id="ARBA00023146"/>
    </source>
</evidence>
<keyword evidence="6 7" id="KW-0030">Aminoacyl-tRNA synthetase</keyword>
<dbReference type="GO" id="GO:0005524">
    <property type="term" value="F:ATP binding"/>
    <property type="evidence" value="ECO:0007669"/>
    <property type="project" value="UniProtKB-KW"/>
</dbReference>
<dbReference type="Gene3D" id="2.170.220.10">
    <property type="match status" value="1"/>
</dbReference>
<name>A0AAD9GJN1_BABDI</name>
<dbReference type="PANTHER" id="PTHR43326:SF1">
    <property type="entry name" value="METHIONINE--TRNA LIGASE, MITOCHONDRIAL"/>
    <property type="match status" value="1"/>
</dbReference>
<keyword evidence="10" id="KW-1185">Reference proteome</keyword>
<proteinExistence type="inferred from homology"/>
<evidence type="ECO:0000256" key="4">
    <source>
        <dbReference type="ARBA" id="ARBA00022840"/>
    </source>
</evidence>
<evidence type="ECO:0000256" key="1">
    <source>
        <dbReference type="ARBA" id="ARBA00012838"/>
    </source>
</evidence>
<dbReference type="Gene3D" id="1.10.730.10">
    <property type="entry name" value="Isoleucyl-tRNA Synthetase, Domain 1"/>
    <property type="match status" value="1"/>
</dbReference>
<reference evidence="9" key="1">
    <citation type="journal article" date="2014" name="Nucleic Acids Res.">
        <title>The evolutionary dynamics of variant antigen genes in Babesia reveal a history of genomic innovation underlying host-parasite interaction.</title>
        <authorList>
            <person name="Jackson A.P."/>
            <person name="Otto T.D."/>
            <person name="Darby A."/>
            <person name="Ramaprasad A."/>
            <person name="Xia D."/>
            <person name="Echaide I.E."/>
            <person name="Farber M."/>
            <person name="Gahlot S."/>
            <person name="Gamble J."/>
            <person name="Gupta D."/>
            <person name="Gupta Y."/>
            <person name="Jackson L."/>
            <person name="Malandrin L."/>
            <person name="Malas T.B."/>
            <person name="Moussa E."/>
            <person name="Nair M."/>
            <person name="Reid A.J."/>
            <person name="Sanders M."/>
            <person name="Sharma J."/>
            <person name="Tracey A."/>
            <person name="Quail M.A."/>
            <person name="Weir W."/>
            <person name="Wastling J.M."/>
            <person name="Hall N."/>
            <person name="Willadsen P."/>
            <person name="Lingelbach K."/>
            <person name="Shiels B."/>
            <person name="Tait A."/>
            <person name="Berriman M."/>
            <person name="Allred D.R."/>
            <person name="Pain A."/>
        </authorList>
    </citation>
    <scope>NUCLEOTIDE SEQUENCE</scope>
    <source>
        <strain evidence="9">1802A</strain>
    </source>
</reference>
<dbReference type="Pfam" id="PF09334">
    <property type="entry name" value="tRNA-synt_1g"/>
    <property type="match status" value="2"/>
</dbReference>
<evidence type="ECO:0000256" key="2">
    <source>
        <dbReference type="ARBA" id="ARBA00022598"/>
    </source>
</evidence>
<dbReference type="PRINTS" id="PR01041">
    <property type="entry name" value="TRNASYNTHMET"/>
</dbReference>
<dbReference type="InterPro" id="IPR033911">
    <property type="entry name" value="MetRS_core"/>
</dbReference>
<dbReference type="PANTHER" id="PTHR43326">
    <property type="entry name" value="METHIONYL-TRNA SYNTHETASE"/>
    <property type="match status" value="1"/>
</dbReference>
<protein>
    <recommendedName>
        <fullName evidence="1">methionine--tRNA ligase</fullName>
        <ecNumber evidence="1">6.1.1.10</ecNumber>
    </recommendedName>
</protein>
<keyword evidence="4 7" id="KW-0067">ATP-binding</keyword>
<organism evidence="9 10">
    <name type="scientific">Babesia divergens</name>
    <dbReference type="NCBI Taxonomy" id="32595"/>
    <lineage>
        <taxon>Eukaryota</taxon>
        <taxon>Sar</taxon>
        <taxon>Alveolata</taxon>
        <taxon>Apicomplexa</taxon>
        <taxon>Aconoidasida</taxon>
        <taxon>Piroplasmida</taxon>
        <taxon>Babesiidae</taxon>
        <taxon>Babesia</taxon>
    </lineage>
</organism>
<dbReference type="EC" id="6.1.1.10" evidence="1"/>
<sequence>MIRRGLQPRIGVPQLRSRCFKEHKLRLCDQKADNNGYDTTDDTLLTTPLFYVNGELHIGHAYTLVASDIIKLYNGISGRNSRLLSGTDEHGTKIENAAATVGKTPQRYVEHMRTNYMEVKRAYNLHVDIDVHTADENHREKVKQIFTRLLNQGDIYEGLHKGYFCPKEDAYYTEFQLVDGKSPMGFEVHHVAEKAFFFRLSKYQDRLRQLIGKHGYIVPQERQNEAMEMLRNGLPDVAVTRSNTGWGVPLDIKGFEGHTVYVWLDALLGYLPNYLQVDVERNMVMIFGKDILRFITLLWPALLMALGKPPPNQLICHGWILQDKEKMSKSKGGCIPALPPLSTPDVSRYVLMSLGAFGKDFHYDIETVTNLSEFVRDKYANLTHRVTSLFQQRGLSKVIHHAGDDLDQFVTRVVDRWECLGDIMRQFRIDKYIQEVNSIALDINNYITHNRIWQTQDTAEFKQHALVLCQALLALTIYLYPVMPGLARQNMQRLQPNLNGVPIEHGASVDILRSLKQIVFNPQHLGPLM</sequence>
<dbReference type="SUPFAM" id="SSF52374">
    <property type="entry name" value="Nucleotidylyl transferase"/>
    <property type="match status" value="1"/>
</dbReference>
<keyword evidence="5 7" id="KW-0648">Protein biosynthesis</keyword>
<dbReference type="InterPro" id="IPR014729">
    <property type="entry name" value="Rossmann-like_a/b/a_fold"/>
</dbReference>
<dbReference type="InterPro" id="IPR015413">
    <property type="entry name" value="Methionyl/Leucyl_tRNA_Synth"/>
</dbReference>
<reference evidence="9" key="2">
    <citation type="submission" date="2021-05" db="EMBL/GenBank/DDBJ databases">
        <authorList>
            <person name="Pain A."/>
        </authorList>
    </citation>
    <scope>NUCLEOTIDE SEQUENCE</scope>
    <source>
        <strain evidence="9">1802A</strain>
    </source>
</reference>
<dbReference type="Proteomes" id="UP001195914">
    <property type="component" value="Unassembled WGS sequence"/>
</dbReference>
<dbReference type="InterPro" id="IPR009080">
    <property type="entry name" value="tRNAsynth_Ia_anticodon-bd"/>
</dbReference>
<evidence type="ECO:0000259" key="8">
    <source>
        <dbReference type="Pfam" id="PF09334"/>
    </source>
</evidence>
<dbReference type="AlphaFoldDB" id="A0AAD9GJN1"/>
<comment type="caution">
    <text evidence="9">The sequence shown here is derived from an EMBL/GenBank/DDBJ whole genome shotgun (WGS) entry which is preliminary data.</text>
</comment>
<feature type="domain" description="Methionyl/Leucyl tRNA synthetase" evidence="8">
    <location>
        <begin position="186"/>
        <end position="386"/>
    </location>
</feature>
<evidence type="ECO:0000256" key="3">
    <source>
        <dbReference type="ARBA" id="ARBA00022741"/>
    </source>
</evidence>
<comment type="similarity">
    <text evidence="7">Belongs to the class-I aminoacyl-tRNA synthetase family.</text>
</comment>